<accession>A0ACC2JC90</accession>
<dbReference type="Proteomes" id="UP001153332">
    <property type="component" value="Unassembled WGS sequence"/>
</dbReference>
<evidence type="ECO:0000313" key="2">
    <source>
        <dbReference type="Proteomes" id="UP001153332"/>
    </source>
</evidence>
<reference evidence="1" key="1">
    <citation type="submission" date="2022-12" db="EMBL/GenBank/DDBJ databases">
        <title>Genome Sequence of Lasiodiplodia mahajangana.</title>
        <authorList>
            <person name="Buettner E."/>
        </authorList>
    </citation>
    <scope>NUCLEOTIDE SEQUENCE</scope>
    <source>
        <strain evidence="1">VT137</strain>
    </source>
</reference>
<dbReference type="EMBL" id="JAPUUL010002764">
    <property type="protein sequence ID" value="KAJ8124798.1"/>
    <property type="molecule type" value="Genomic_DNA"/>
</dbReference>
<name>A0ACC2JC90_9PEZI</name>
<gene>
    <name evidence="1" type="ORF">O1611_g8842</name>
</gene>
<organism evidence="1 2">
    <name type="scientific">Lasiodiplodia mahajangana</name>
    <dbReference type="NCBI Taxonomy" id="1108764"/>
    <lineage>
        <taxon>Eukaryota</taxon>
        <taxon>Fungi</taxon>
        <taxon>Dikarya</taxon>
        <taxon>Ascomycota</taxon>
        <taxon>Pezizomycotina</taxon>
        <taxon>Dothideomycetes</taxon>
        <taxon>Dothideomycetes incertae sedis</taxon>
        <taxon>Botryosphaeriales</taxon>
        <taxon>Botryosphaeriaceae</taxon>
        <taxon>Lasiodiplodia</taxon>
    </lineage>
</organism>
<sequence>MPSTIFVVAATGTLGKALALELRKINWDVHATVRDPNSSAAKELASAGVKLFTGDWDNENVLREAIAGCDGLFLNLMPSFTDMEADVRQGKSILAIAKAAGVKHVIHSTGVVDMIEGRFEPTSLVAKFINNKKAVEDVVRTTGFEAYTILRPGSFMANWLAPKVLMFRGLAETGIFTTAWRPDTVIPSVDERDVATFSIAAFKDPARFHRQEVEIASEAHTAEEILKSLSQATGRRIQGNYLSDEDVLTKHKDDIFLQSQIASRTMIDFYDMDKIRKWGIHLHTFQGFLEREKTNVEQTYNQLQVMFSIAHSHTDASRLYGFALENQRKYRFLTCESSEAFIRLNFAHGSRFTMTSMELKVYIEMLSTGGFIKMDAIAGRLTQYYELLVQMAYLDPAVIQRPPPQGWSDDQLAVDILRAMNRSDKVIDLLRHLPYIRQDRKDGKWEIYPETQPISYLRDGWLLRGKTVEWCAGKRLHHLNMMPFDAEYPAGMISLTFGRDATFWVVDTDAGQMFPVGLYVVDDTAPENQPWRRNARAVDILEYLDGVHSDLLNLKLVPAPRSGYWAPRVVPGEQPPEGTLVSRLLKEHGWPDDFKKAEYLEAVQNLRQEAIDESLNSLHHS</sequence>
<comment type="caution">
    <text evidence="1">The sequence shown here is derived from an EMBL/GenBank/DDBJ whole genome shotgun (WGS) entry which is preliminary data.</text>
</comment>
<proteinExistence type="predicted"/>
<protein>
    <submittedName>
        <fullName evidence="1">Uncharacterized protein</fullName>
    </submittedName>
</protein>
<evidence type="ECO:0000313" key="1">
    <source>
        <dbReference type="EMBL" id="KAJ8124798.1"/>
    </source>
</evidence>
<keyword evidence="2" id="KW-1185">Reference proteome</keyword>